<protein>
    <submittedName>
        <fullName evidence="1">Uncharacterized protein</fullName>
    </submittedName>
</protein>
<proteinExistence type="predicted"/>
<evidence type="ECO:0000313" key="2">
    <source>
        <dbReference type="Proteomes" id="UP000006693"/>
    </source>
</evidence>
<sequence>MIARIRHAVAPLYGECDPALRRAASRAAPVANRLSVRKLAGNMLSISFRRPPIIERIFPLSFLP</sequence>
<dbReference type="AlphaFoldDB" id="A0A0H2XFC1"/>
<gene>
    <name evidence="1" type="ordered locus">BMAA1318</name>
</gene>
<evidence type="ECO:0000313" key="1">
    <source>
        <dbReference type="EMBL" id="AAY59281.1"/>
    </source>
</evidence>
<dbReference type="Proteomes" id="UP000006693">
    <property type="component" value="Chromosome 2"/>
</dbReference>
<name>A0A0H2XFC1_BURMA</name>
<reference evidence="1 2" key="1">
    <citation type="journal article" date="2004" name="Proc. Natl. Acad. Sci. U.S.A.">
        <title>Structural flexibility in the Burkholderia mallei genome.</title>
        <authorList>
            <person name="Nierman W.C."/>
            <person name="DeShazer D."/>
            <person name="Kim H.S."/>
            <person name="Tettelin H."/>
            <person name="Nelson K.E."/>
            <person name="Feldblyum T."/>
            <person name="Ulrich R.L."/>
            <person name="Ronning C.M."/>
            <person name="Brinkac L.M."/>
            <person name="Daugherty S.C."/>
            <person name="Davidsen T.D."/>
            <person name="Deboy R.T."/>
            <person name="Dimitrov G."/>
            <person name="Dodson R.J."/>
            <person name="Durkin A.S."/>
            <person name="Gwinn M.L."/>
            <person name="Haft D.H."/>
            <person name="Khouri H."/>
            <person name="Kolonay J.F."/>
            <person name="Madupu R."/>
            <person name="Mohammoud Y."/>
            <person name="Nelson W.C."/>
            <person name="Radune D."/>
            <person name="Romero C.M."/>
            <person name="Sarria S."/>
            <person name="Selengut J."/>
            <person name="Shamblin C."/>
            <person name="Sullivan S.A."/>
            <person name="White O."/>
            <person name="Yu Y."/>
            <person name="Zafar N."/>
            <person name="Zhou L."/>
            <person name="Fraser C.M."/>
        </authorList>
    </citation>
    <scope>NUCLEOTIDE SEQUENCE [LARGE SCALE GENOMIC DNA]</scope>
    <source>
        <strain evidence="1 2">ATCC 23344</strain>
    </source>
</reference>
<dbReference type="KEGG" id="bma:BMAA1318"/>
<dbReference type="GeneID" id="93063078"/>
<dbReference type="RefSeq" id="WP_009924544.1">
    <property type="nucleotide sequence ID" value="NC_006349.2"/>
</dbReference>
<accession>A0A0H2XFC1</accession>
<dbReference type="EMBL" id="CP000011">
    <property type="protein sequence ID" value="AAY59281.1"/>
    <property type="molecule type" value="Genomic_DNA"/>
</dbReference>
<dbReference type="HOGENOM" id="CLU_3005321_0_0_4"/>
<organism evidence="1 2">
    <name type="scientific">Burkholderia mallei (strain ATCC 23344)</name>
    <dbReference type="NCBI Taxonomy" id="243160"/>
    <lineage>
        <taxon>Bacteria</taxon>
        <taxon>Pseudomonadati</taxon>
        <taxon>Pseudomonadota</taxon>
        <taxon>Betaproteobacteria</taxon>
        <taxon>Burkholderiales</taxon>
        <taxon>Burkholderiaceae</taxon>
        <taxon>Burkholderia</taxon>
        <taxon>pseudomallei group</taxon>
    </lineage>
</organism>
<keyword evidence="2" id="KW-1185">Reference proteome</keyword>